<name>A0A6G7YGK2_9ACTN</name>
<dbReference type="RefSeq" id="WP_010832271.1">
    <property type="nucleotide sequence ID" value="NZ_CP049866.1"/>
</dbReference>
<gene>
    <name evidence="2" type="ORF">G7071_10290</name>
</gene>
<evidence type="ECO:0000256" key="1">
    <source>
        <dbReference type="SAM" id="Phobius"/>
    </source>
</evidence>
<feature type="transmembrane region" description="Helical" evidence="1">
    <location>
        <begin position="54"/>
        <end position="73"/>
    </location>
</feature>
<feature type="transmembrane region" description="Helical" evidence="1">
    <location>
        <begin position="12"/>
        <end position="34"/>
    </location>
</feature>
<dbReference type="Proteomes" id="UP000502035">
    <property type="component" value="Chromosome"/>
</dbReference>
<dbReference type="AlphaFoldDB" id="A0A6G7YGK2"/>
<reference evidence="2 3" key="1">
    <citation type="submission" date="2020-03" db="EMBL/GenBank/DDBJ databases">
        <title>Nocardioides sp. nov., isolated from fish.</title>
        <authorList>
            <person name="Hyun D.-W."/>
            <person name="Bae J.-W."/>
        </authorList>
    </citation>
    <scope>NUCLEOTIDE SEQUENCE [LARGE SCALE GENOMIC DNA]</scope>
    <source>
        <strain evidence="2 3">HDW12A</strain>
    </source>
</reference>
<evidence type="ECO:0000313" key="3">
    <source>
        <dbReference type="Proteomes" id="UP000502035"/>
    </source>
</evidence>
<keyword evidence="1" id="KW-1133">Transmembrane helix</keyword>
<protein>
    <submittedName>
        <fullName evidence="2">DUF2269 domain-containing protein</fullName>
    </submittedName>
</protein>
<feature type="transmembrane region" description="Helical" evidence="1">
    <location>
        <begin position="85"/>
        <end position="105"/>
    </location>
</feature>
<keyword evidence="3" id="KW-1185">Reference proteome</keyword>
<accession>A0A6G7YGK2</accession>
<dbReference type="EMBL" id="CP049866">
    <property type="protein sequence ID" value="QIK75768.1"/>
    <property type="molecule type" value="Genomic_DNA"/>
</dbReference>
<organism evidence="2 3">
    <name type="scientific">Nocardioides piscis</name>
    <dbReference type="NCBI Taxonomy" id="2714938"/>
    <lineage>
        <taxon>Bacteria</taxon>
        <taxon>Bacillati</taxon>
        <taxon>Actinomycetota</taxon>
        <taxon>Actinomycetes</taxon>
        <taxon>Propionibacteriales</taxon>
        <taxon>Nocardioidaceae</taxon>
        <taxon>Nocardioides</taxon>
    </lineage>
</organism>
<proteinExistence type="predicted"/>
<keyword evidence="1" id="KW-0472">Membrane</keyword>
<dbReference type="KEGG" id="npi:G7071_10290"/>
<feature type="transmembrane region" description="Helical" evidence="1">
    <location>
        <begin position="134"/>
        <end position="154"/>
    </location>
</feature>
<keyword evidence="1" id="KW-0812">Transmembrane</keyword>
<evidence type="ECO:0000313" key="2">
    <source>
        <dbReference type="EMBL" id="QIK75768.1"/>
    </source>
</evidence>
<sequence length="183" mass="19028">MSATPLARKAGLTVHVVSSVGWLGAVLMYLGLGLTAVTSDDVALLSAVYLAMDAASWTVLVPLALASLVTGITQSLVSSWGLWRHYWVIVKLALTGIATAVLLLYTQTLAVFADVAGRDALGAAELSLLRGSSVVLHSGGALLLLLITTALAMYKPAGLTRRGQRYRHEAGLARLAQSAGSTT</sequence>